<sequence length="202" mass="22985">MTNVINNTIGDRITYCRSSLCLTRKELAEKWGAASIPTLARWELDTGKIPIKKLLSLIEFFHAQGLFVTESWLKDGAGSPPLLLKSDQFDELDFDSIAQEKLLDINRQVKYFIFGQVKNNLMSPFIKYGDYMGGVNIIESAELSSLQGELIFLKKRVTGLMVGILKECINQISIKNFDKTVEFIEIEHVEALGKIQWLIRRP</sequence>
<keyword evidence="2" id="KW-1185">Reference proteome</keyword>
<dbReference type="SUPFAM" id="SSF47413">
    <property type="entry name" value="lambda repressor-like DNA-binding domains"/>
    <property type="match status" value="1"/>
</dbReference>
<protein>
    <recommendedName>
        <fullName evidence="3">HTH cro/C1-type domain-containing protein</fullName>
    </recommendedName>
</protein>
<dbReference type="InterPro" id="IPR010982">
    <property type="entry name" value="Lambda_DNA-bd_dom_sf"/>
</dbReference>
<gene>
    <name evidence="1" type="ORF">NCTC13292_03250</name>
</gene>
<dbReference type="RefSeq" id="WP_115222914.1">
    <property type="nucleotide sequence ID" value="NZ_UGOA01000003.1"/>
</dbReference>
<dbReference type="Gene3D" id="1.10.260.40">
    <property type="entry name" value="lambda repressor-like DNA-binding domains"/>
    <property type="match status" value="1"/>
</dbReference>
<dbReference type="OrthoDB" id="5659783at2"/>
<evidence type="ECO:0008006" key="3">
    <source>
        <dbReference type="Google" id="ProtNLM"/>
    </source>
</evidence>
<organism evidence="1 2">
    <name type="scientific">Legionella donaldsonii</name>
    <dbReference type="NCBI Taxonomy" id="45060"/>
    <lineage>
        <taxon>Bacteria</taxon>
        <taxon>Pseudomonadati</taxon>
        <taxon>Pseudomonadota</taxon>
        <taxon>Gammaproteobacteria</taxon>
        <taxon>Legionellales</taxon>
        <taxon>Legionellaceae</taxon>
        <taxon>Legionella</taxon>
    </lineage>
</organism>
<dbReference type="InterPro" id="IPR001387">
    <property type="entry name" value="Cro/C1-type_HTH"/>
</dbReference>
<name>A0A378KJ05_9GAMM</name>
<dbReference type="CDD" id="cd00093">
    <property type="entry name" value="HTH_XRE"/>
    <property type="match status" value="1"/>
</dbReference>
<dbReference type="EMBL" id="UGOA01000003">
    <property type="protein sequence ID" value="STX84898.1"/>
    <property type="molecule type" value="Genomic_DNA"/>
</dbReference>
<dbReference type="Proteomes" id="UP000254677">
    <property type="component" value="Unassembled WGS sequence"/>
</dbReference>
<proteinExistence type="predicted"/>
<dbReference type="GO" id="GO:0003677">
    <property type="term" value="F:DNA binding"/>
    <property type="evidence" value="ECO:0007669"/>
    <property type="project" value="InterPro"/>
</dbReference>
<evidence type="ECO:0000313" key="2">
    <source>
        <dbReference type="Proteomes" id="UP000254677"/>
    </source>
</evidence>
<accession>A0A378KJ05</accession>
<reference evidence="1 2" key="1">
    <citation type="submission" date="2018-06" db="EMBL/GenBank/DDBJ databases">
        <authorList>
            <consortium name="Pathogen Informatics"/>
            <person name="Doyle S."/>
        </authorList>
    </citation>
    <scope>NUCLEOTIDE SEQUENCE [LARGE SCALE GENOMIC DNA]</scope>
    <source>
        <strain evidence="1 2">NCTC13292</strain>
    </source>
</reference>
<evidence type="ECO:0000313" key="1">
    <source>
        <dbReference type="EMBL" id="STX84898.1"/>
    </source>
</evidence>
<dbReference type="AlphaFoldDB" id="A0A378KJ05"/>